<evidence type="ECO:0000256" key="8">
    <source>
        <dbReference type="PROSITE-ProRule" id="PRU00110"/>
    </source>
</evidence>
<evidence type="ECO:0000256" key="2">
    <source>
        <dbReference type="ARBA" id="ARBA00004370"/>
    </source>
</evidence>
<dbReference type="SUPFAM" id="SSF47384">
    <property type="entry name" value="Homodimeric domain of signal transducing histidine kinase"/>
    <property type="match status" value="1"/>
</dbReference>
<dbReference type="InterPro" id="IPR003661">
    <property type="entry name" value="HisK_dim/P_dom"/>
</dbReference>
<dbReference type="CDD" id="cd17546">
    <property type="entry name" value="REC_hyHK_CKI1_RcsC-like"/>
    <property type="match status" value="1"/>
</dbReference>
<dbReference type="InterPro" id="IPR036097">
    <property type="entry name" value="HisK_dim/P_sf"/>
</dbReference>
<dbReference type="PROSITE" id="PS50110">
    <property type="entry name" value="RESPONSE_REGULATORY"/>
    <property type="match status" value="3"/>
</dbReference>
<dbReference type="PRINTS" id="PR00344">
    <property type="entry name" value="BCTRLSENSOR"/>
</dbReference>
<dbReference type="InterPro" id="IPR005467">
    <property type="entry name" value="His_kinase_dom"/>
</dbReference>
<dbReference type="SUPFAM" id="SSF52172">
    <property type="entry name" value="CheY-like"/>
    <property type="match status" value="3"/>
</dbReference>
<evidence type="ECO:0000256" key="1">
    <source>
        <dbReference type="ARBA" id="ARBA00000085"/>
    </source>
</evidence>
<dbReference type="PROSITE" id="PS50887">
    <property type="entry name" value="GGDEF"/>
    <property type="match status" value="1"/>
</dbReference>
<keyword evidence="10" id="KW-0812">Transmembrane</keyword>
<feature type="domain" description="Response regulatory" evidence="12">
    <location>
        <begin position="515"/>
        <end position="631"/>
    </location>
</feature>
<keyword evidence="10" id="KW-1133">Transmembrane helix</keyword>
<dbReference type="InterPro" id="IPR004358">
    <property type="entry name" value="Sig_transdc_His_kin-like_C"/>
</dbReference>
<dbReference type="InterPro" id="IPR001633">
    <property type="entry name" value="EAL_dom"/>
</dbReference>
<keyword evidence="5" id="KW-0808">Transferase</keyword>
<dbReference type="InterPro" id="IPR000160">
    <property type="entry name" value="GGDEF_dom"/>
</dbReference>
<evidence type="ECO:0000259" key="11">
    <source>
        <dbReference type="PROSITE" id="PS50109"/>
    </source>
</evidence>
<organism evidence="17 18">
    <name type="scientific">Collimonas rhizosphaerae</name>
    <dbReference type="NCBI Taxonomy" id="3126357"/>
    <lineage>
        <taxon>Bacteria</taxon>
        <taxon>Pseudomonadati</taxon>
        <taxon>Pseudomonadota</taxon>
        <taxon>Betaproteobacteria</taxon>
        <taxon>Burkholderiales</taxon>
        <taxon>Oxalobacteraceae</taxon>
        <taxon>Collimonas</taxon>
    </lineage>
</organism>
<dbReference type="SMART" id="SM00267">
    <property type="entry name" value="GGDEF"/>
    <property type="match status" value="1"/>
</dbReference>
<evidence type="ECO:0000259" key="12">
    <source>
        <dbReference type="PROSITE" id="PS50110"/>
    </source>
</evidence>
<dbReference type="CDD" id="cd01948">
    <property type="entry name" value="EAL"/>
    <property type="match status" value="1"/>
</dbReference>
<dbReference type="InterPro" id="IPR035919">
    <property type="entry name" value="EAL_sf"/>
</dbReference>
<dbReference type="InterPro" id="IPR008207">
    <property type="entry name" value="Sig_transdc_His_kin_Hpt_dom"/>
</dbReference>
<accession>A0ABU9PS47</accession>
<dbReference type="PROSITE" id="PS50885">
    <property type="entry name" value="HAMP"/>
    <property type="match status" value="1"/>
</dbReference>
<dbReference type="RefSeq" id="WP_342828490.1">
    <property type="nucleotide sequence ID" value="NZ_JBANDC010000003.1"/>
</dbReference>
<dbReference type="Pfam" id="PF00563">
    <property type="entry name" value="EAL"/>
    <property type="match status" value="1"/>
</dbReference>
<dbReference type="Pfam" id="PF02518">
    <property type="entry name" value="HATPase_c"/>
    <property type="match status" value="1"/>
</dbReference>
<evidence type="ECO:0000313" key="18">
    <source>
        <dbReference type="Proteomes" id="UP001495910"/>
    </source>
</evidence>
<dbReference type="SMART" id="SM00448">
    <property type="entry name" value="REC"/>
    <property type="match status" value="3"/>
</dbReference>
<gene>
    <name evidence="17" type="ORF">V8G57_05410</name>
</gene>
<dbReference type="PANTHER" id="PTHR45339">
    <property type="entry name" value="HYBRID SIGNAL TRANSDUCTION HISTIDINE KINASE J"/>
    <property type="match status" value="1"/>
</dbReference>
<dbReference type="Gene3D" id="3.20.20.450">
    <property type="entry name" value="EAL domain"/>
    <property type="match status" value="1"/>
</dbReference>
<evidence type="ECO:0000313" key="17">
    <source>
        <dbReference type="EMBL" id="MEM4986823.1"/>
    </source>
</evidence>
<feature type="modified residue" description="Phosphohistidine" evidence="8">
    <location>
        <position position="855"/>
    </location>
</feature>
<name>A0ABU9PS47_9BURK</name>
<feature type="domain" description="HAMP" evidence="14">
    <location>
        <begin position="203"/>
        <end position="255"/>
    </location>
</feature>
<keyword evidence="6" id="KW-0418">Kinase</keyword>
<dbReference type="CDD" id="cd01949">
    <property type="entry name" value="GGDEF"/>
    <property type="match status" value="1"/>
</dbReference>
<comment type="catalytic activity">
    <reaction evidence="1">
        <text>ATP + protein L-histidine = ADP + protein N-phospho-L-histidine.</text>
        <dbReference type="EC" id="2.7.13.3"/>
    </reaction>
</comment>
<dbReference type="Gene3D" id="3.30.70.270">
    <property type="match status" value="1"/>
</dbReference>
<dbReference type="Gene3D" id="3.40.50.2300">
    <property type="match status" value="3"/>
</dbReference>
<reference evidence="17 18" key="1">
    <citation type="submission" date="2024-02" db="EMBL/GenBank/DDBJ databases">
        <title>Draft genome sequence of Collimonas sp. strain H4R21, an effective mineral-weathering bacterial strain isolated from the beech rhizosphere.</title>
        <authorList>
            <person name="Morin E."/>
            <person name="Uroz S."/>
            <person name="Leveau J.H.J."/>
            <person name="Kumar R."/>
            <person name="Rey M.W."/>
            <person name="Pham J."/>
        </authorList>
    </citation>
    <scope>NUCLEOTIDE SEQUENCE [LARGE SCALE GENOMIC DNA]</scope>
    <source>
        <strain evidence="17 18">H4R21</strain>
    </source>
</reference>
<keyword evidence="18" id="KW-1185">Reference proteome</keyword>
<protein>
    <recommendedName>
        <fullName evidence="3">histidine kinase</fullName>
        <ecNumber evidence="3">2.7.13.3</ecNumber>
    </recommendedName>
</protein>
<dbReference type="NCBIfam" id="TIGR00254">
    <property type="entry name" value="GGDEF"/>
    <property type="match status" value="1"/>
</dbReference>
<dbReference type="Gene3D" id="1.10.287.130">
    <property type="match status" value="1"/>
</dbReference>
<sequence>MLQSYLRRTGFRRQLMAIVTISILGLALFSSLMNSWQTNRSVRGYLIEQGLHIAENLARQSTLALLYHSADNVREEVATTLAFPDVLQVEITDTANKVLLFETKAGKIAGPIQGAQPGIAPTRAMLEQENDKEWRFGAPVYQGHAATSPFELQESKPQLLGYVYIVLGKGTMNHLVLSLLMVNLAITLSFALILLGIMRLLARNLIRPLNALSELMGRAESGESGMRAAREGPRDIIDMAKAFNKMMAVLEERELELKQSRDQALHAAMMKAQFAATVSHEVRTPLSGVVGMLDMLREMRLTKPQMECVEVAWSSAHTLIDLINDVLDFSKIEANKLILEEIDFNLRKLVEEVLDLFAKQAREKELDLGYLLADDVPDLIKGDSMRLRQVLTNLVGNALKFTGHGEVAVRISRSRDSGEYFGLRIEVNDTGIGMDQDAALHVFDSFAQADSATARQYGGTGLGLAICKQLVELMGGGIGVVSAPGQGATFWFTIVCQPAEKQAAVAPEPDLQGMQVLIAAKSEIVRRFLMQSLASHGMQCRIAYSAAEAREELERAAKTPYALIITECTQAEGEDADLLRYIRAAPALATARLLLLQHYGAAKDAQFKGVDAYLDKPLRLQRLLEAIRQPRPDRQSGAAEILAAQLPGTLPAKAKQYRVLVVDDNRTNQVVATGMLVMSDCFCECVDNGWAAIEAVQRSHFDLILMDCNMPEMDGYEVTARIRNIEEPGLRHTPIVAMTANTQSGDVEKCLAAGMDDYLAKPITLIELRHKLEQWLIRATGRRTKESETASMAANPIETEASPLDRTVFDKLQEILGPSLQQAVTPYLEDMPLNLEQLEQAIGQKDTDAIRSLAHAIKGSSGNLGATNMTQLAKKVEELELAGQIDEIRPLLPQLRAAFDDVAALLYSEVSSENYFSTKPTEGSALVLVVDDDRSTRSALRYTLLRDGFRVAEAENGAQALRVLKRIKPDVILMDAVMPVMDGFTACARMQEIPSRQHIPVLIITGLEDNLSVERAFAAGASDYIPKPIHFAVLPQRVRRIVEANRAERRVRDLAFSDSLTGLPNRAMFFDQLKRSIEQAQRSGNGAAVLFLDLDRFKYVNDTLGHDVGDQLLIAVARRIQRSVRIVDCVARLGGDEFTVVLADVATSDIATLVAQKICQSLAKPFLISGHGIVVSASIGISLYPQDGADVGTLLQHADAAMYRAKKANSGFMFFEASMEYSMSEHLSLESDLREALNRKELEVFYQPQIRCDTGRIVGVEALVRWHHPTRGMLAPKDFIPLAEETDLINIIGAWVMRTACVQLQSWIKSGMPAMRMAVNFSVRQLRSDFTDAVEQLLVETSLPPQLLELEITESTLMENAENNLQALHRLHTLGVRLTIDDFGTGYSSLAYLKRFPVDVVKIDQSFVRDVPHDLDDVAIVKSIIALAHSLRLEVVAEGVENESQLAFLRGNSCDLMQGYYFGKPMAAEQFMHFFMEQDSLQRA</sequence>
<evidence type="ECO:0000256" key="9">
    <source>
        <dbReference type="PROSITE-ProRule" id="PRU00169"/>
    </source>
</evidence>
<dbReference type="SMART" id="SM00304">
    <property type="entry name" value="HAMP"/>
    <property type="match status" value="1"/>
</dbReference>
<feature type="transmembrane region" description="Helical" evidence="10">
    <location>
        <begin position="175"/>
        <end position="202"/>
    </location>
</feature>
<proteinExistence type="predicted"/>
<dbReference type="CDD" id="cd00088">
    <property type="entry name" value="HPT"/>
    <property type="match status" value="1"/>
</dbReference>
<evidence type="ECO:0000256" key="4">
    <source>
        <dbReference type="ARBA" id="ARBA00022553"/>
    </source>
</evidence>
<dbReference type="InterPro" id="IPR003660">
    <property type="entry name" value="HAMP_dom"/>
</dbReference>
<dbReference type="SMART" id="SM00388">
    <property type="entry name" value="HisKA"/>
    <property type="match status" value="1"/>
</dbReference>
<dbReference type="PANTHER" id="PTHR45339:SF3">
    <property type="entry name" value="HISTIDINE KINASE"/>
    <property type="match status" value="1"/>
</dbReference>
<feature type="domain" description="Histidine kinase" evidence="11">
    <location>
        <begin position="277"/>
        <end position="498"/>
    </location>
</feature>
<dbReference type="PROSITE" id="PS50894">
    <property type="entry name" value="HPT"/>
    <property type="match status" value="1"/>
</dbReference>
<feature type="domain" description="EAL" evidence="13">
    <location>
        <begin position="1226"/>
        <end position="1479"/>
    </location>
</feature>
<dbReference type="SMART" id="SM00387">
    <property type="entry name" value="HATPase_c"/>
    <property type="match status" value="1"/>
</dbReference>
<dbReference type="PROSITE" id="PS50109">
    <property type="entry name" value="HIS_KIN"/>
    <property type="match status" value="1"/>
</dbReference>
<evidence type="ECO:0000256" key="10">
    <source>
        <dbReference type="SAM" id="Phobius"/>
    </source>
</evidence>
<dbReference type="EMBL" id="JBANDC010000003">
    <property type="protein sequence ID" value="MEM4986823.1"/>
    <property type="molecule type" value="Genomic_DNA"/>
</dbReference>
<dbReference type="Pfam" id="PF09984">
    <property type="entry name" value="sCache_4"/>
    <property type="match status" value="1"/>
</dbReference>
<dbReference type="InterPro" id="IPR036641">
    <property type="entry name" value="HPT_dom_sf"/>
</dbReference>
<evidence type="ECO:0000256" key="5">
    <source>
        <dbReference type="ARBA" id="ARBA00022679"/>
    </source>
</evidence>
<dbReference type="SMART" id="SM00073">
    <property type="entry name" value="HPT"/>
    <property type="match status" value="1"/>
</dbReference>
<keyword evidence="4 9" id="KW-0597">Phosphoprotein</keyword>
<dbReference type="Proteomes" id="UP001495910">
    <property type="component" value="Unassembled WGS sequence"/>
</dbReference>
<feature type="domain" description="Response regulatory" evidence="12">
    <location>
        <begin position="658"/>
        <end position="776"/>
    </location>
</feature>
<dbReference type="InterPro" id="IPR011006">
    <property type="entry name" value="CheY-like_superfamily"/>
</dbReference>
<dbReference type="SUPFAM" id="SSF55073">
    <property type="entry name" value="Nucleotide cyclase"/>
    <property type="match status" value="1"/>
</dbReference>
<evidence type="ECO:0000259" key="13">
    <source>
        <dbReference type="PROSITE" id="PS50883"/>
    </source>
</evidence>
<dbReference type="Pfam" id="PF00990">
    <property type="entry name" value="GGDEF"/>
    <property type="match status" value="1"/>
</dbReference>
<evidence type="ECO:0000259" key="16">
    <source>
        <dbReference type="PROSITE" id="PS50894"/>
    </source>
</evidence>
<dbReference type="SUPFAM" id="SSF141868">
    <property type="entry name" value="EAL domain-like"/>
    <property type="match status" value="1"/>
</dbReference>
<dbReference type="InterPro" id="IPR003594">
    <property type="entry name" value="HATPase_dom"/>
</dbReference>
<feature type="transmembrane region" description="Helical" evidence="10">
    <location>
        <begin position="15"/>
        <end position="33"/>
    </location>
</feature>
<comment type="caution">
    <text evidence="17">The sequence shown here is derived from an EMBL/GenBank/DDBJ whole genome shotgun (WGS) entry which is preliminary data.</text>
</comment>
<feature type="domain" description="GGDEF" evidence="15">
    <location>
        <begin position="1085"/>
        <end position="1217"/>
    </location>
</feature>
<keyword evidence="10" id="KW-0472">Membrane</keyword>
<evidence type="ECO:0000259" key="15">
    <source>
        <dbReference type="PROSITE" id="PS50887"/>
    </source>
</evidence>
<evidence type="ECO:0000256" key="3">
    <source>
        <dbReference type="ARBA" id="ARBA00012438"/>
    </source>
</evidence>
<evidence type="ECO:0000259" key="14">
    <source>
        <dbReference type="PROSITE" id="PS50885"/>
    </source>
</evidence>
<feature type="modified residue" description="4-aspartylphosphate" evidence="9">
    <location>
        <position position="707"/>
    </location>
</feature>
<dbReference type="Pfam" id="PF00072">
    <property type="entry name" value="Response_reg"/>
    <property type="match status" value="2"/>
</dbReference>
<evidence type="ECO:0000256" key="7">
    <source>
        <dbReference type="ARBA" id="ARBA00023012"/>
    </source>
</evidence>
<dbReference type="SUPFAM" id="SSF55874">
    <property type="entry name" value="ATPase domain of HSP90 chaperone/DNA topoisomerase II/histidine kinase"/>
    <property type="match status" value="1"/>
</dbReference>
<dbReference type="CDD" id="cd00082">
    <property type="entry name" value="HisKA"/>
    <property type="match status" value="1"/>
</dbReference>
<feature type="domain" description="Response regulatory" evidence="12">
    <location>
        <begin position="926"/>
        <end position="1042"/>
    </location>
</feature>
<feature type="modified residue" description="4-aspartylphosphate" evidence="9">
    <location>
        <position position="975"/>
    </location>
</feature>
<dbReference type="Gene3D" id="6.10.340.10">
    <property type="match status" value="1"/>
</dbReference>
<dbReference type="Gene3D" id="1.20.120.160">
    <property type="entry name" value="HPT domain"/>
    <property type="match status" value="1"/>
</dbReference>
<dbReference type="PROSITE" id="PS50883">
    <property type="entry name" value="EAL"/>
    <property type="match status" value="1"/>
</dbReference>
<dbReference type="InterPro" id="IPR036890">
    <property type="entry name" value="HATPase_C_sf"/>
</dbReference>
<dbReference type="Gene3D" id="3.30.565.10">
    <property type="entry name" value="Histidine kinase-like ATPase, C-terminal domain"/>
    <property type="match status" value="1"/>
</dbReference>
<comment type="subcellular location">
    <subcellularLocation>
        <location evidence="2">Membrane</location>
    </subcellularLocation>
</comment>
<feature type="domain" description="HPt" evidence="16">
    <location>
        <begin position="816"/>
        <end position="909"/>
    </location>
</feature>
<dbReference type="InterPro" id="IPR029787">
    <property type="entry name" value="Nucleotide_cyclase"/>
</dbReference>
<evidence type="ECO:0000256" key="6">
    <source>
        <dbReference type="ARBA" id="ARBA00022777"/>
    </source>
</evidence>
<dbReference type="InterPro" id="IPR019247">
    <property type="entry name" value="Histidine_kinase_BarA_N"/>
</dbReference>
<dbReference type="CDD" id="cd16922">
    <property type="entry name" value="HATPase_EvgS-ArcB-TorS-like"/>
    <property type="match status" value="1"/>
</dbReference>
<dbReference type="EC" id="2.7.13.3" evidence="3"/>
<dbReference type="SMART" id="SM00052">
    <property type="entry name" value="EAL"/>
    <property type="match status" value="1"/>
</dbReference>
<keyword evidence="7" id="KW-0902">Two-component regulatory system</keyword>
<dbReference type="InterPro" id="IPR001789">
    <property type="entry name" value="Sig_transdc_resp-reg_receiver"/>
</dbReference>
<comment type="caution">
    <text evidence="9">Lacks conserved residue(s) required for the propagation of feature annotation.</text>
</comment>
<dbReference type="Pfam" id="PF01627">
    <property type="entry name" value="Hpt"/>
    <property type="match status" value="1"/>
</dbReference>
<dbReference type="Pfam" id="PF00512">
    <property type="entry name" value="HisKA"/>
    <property type="match status" value="1"/>
</dbReference>
<dbReference type="InterPro" id="IPR043128">
    <property type="entry name" value="Rev_trsase/Diguanyl_cyclase"/>
</dbReference>
<dbReference type="SUPFAM" id="SSF47226">
    <property type="entry name" value="Histidine-containing phosphotransfer domain, HPT domain"/>
    <property type="match status" value="1"/>
</dbReference>